<dbReference type="EMBL" id="JACHIW010000001">
    <property type="protein sequence ID" value="MBB5156607.1"/>
    <property type="molecule type" value="Genomic_DNA"/>
</dbReference>
<sequence>MVDAYGNPTAHRRRLERKGFTRESHAAGQSQKEARGHGNTPERPDQARRDPERYKKYLQARRTLRVVTTEGIVTVSGLRKKDRSTVARHWNAIGRYLDSGKTDSLSKFDGKMIGGYKKDGEDVPKYELETRLDPLDDYENTNHINVDSIYEKDD</sequence>
<gene>
    <name evidence="2" type="ORF">BJ970_004141</name>
</gene>
<evidence type="ECO:0000313" key="3">
    <source>
        <dbReference type="Proteomes" id="UP000584374"/>
    </source>
</evidence>
<dbReference type="Proteomes" id="UP000584374">
    <property type="component" value="Unassembled WGS sequence"/>
</dbReference>
<keyword evidence="3" id="KW-1185">Reference proteome</keyword>
<accession>A0A840Q9J0</accession>
<evidence type="ECO:0000256" key="1">
    <source>
        <dbReference type="SAM" id="MobiDB-lite"/>
    </source>
</evidence>
<proteinExistence type="predicted"/>
<feature type="region of interest" description="Disordered" evidence="1">
    <location>
        <begin position="1"/>
        <end position="53"/>
    </location>
</feature>
<organism evidence="2 3">
    <name type="scientific">Saccharopolyspora phatthalungensis</name>
    <dbReference type="NCBI Taxonomy" id="664693"/>
    <lineage>
        <taxon>Bacteria</taxon>
        <taxon>Bacillati</taxon>
        <taxon>Actinomycetota</taxon>
        <taxon>Actinomycetes</taxon>
        <taxon>Pseudonocardiales</taxon>
        <taxon>Pseudonocardiaceae</taxon>
        <taxon>Saccharopolyspora</taxon>
    </lineage>
</organism>
<protein>
    <submittedName>
        <fullName evidence="2">Uncharacterized protein</fullName>
    </submittedName>
</protein>
<evidence type="ECO:0000313" key="2">
    <source>
        <dbReference type="EMBL" id="MBB5156607.1"/>
    </source>
</evidence>
<feature type="compositionally biased region" description="Basic and acidic residues" evidence="1">
    <location>
        <begin position="32"/>
        <end position="53"/>
    </location>
</feature>
<name>A0A840Q9J0_9PSEU</name>
<reference evidence="2 3" key="1">
    <citation type="submission" date="2020-08" db="EMBL/GenBank/DDBJ databases">
        <title>Sequencing the genomes of 1000 actinobacteria strains.</title>
        <authorList>
            <person name="Klenk H.-P."/>
        </authorList>
    </citation>
    <scope>NUCLEOTIDE SEQUENCE [LARGE SCALE GENOMIC DNA]</scope>
    <source>
        <strain evidence="2 3">DSM 45584</strain>
    </source>
</reference>
<dbReference type="AlphaFoldDB" id="A0A840Q9J0"/>
<comment type="caution">
    <text evidence="2">The sequence shown here is derived from an EMBL/GenBank/DDBJ whole genome shotgun (WGS) entry which is preliminary data.</text>
</comment>